<dbReference type="PROSITE" id="PS52020">
    <property type="entry name" value="CRESS_DNA_REP"/>
    <property type="match status" value="1"/>
</dbReference>
<keyword evidence="9" id="KW-0190">Covalent protein-DNA linkage</keyword>
<dbReference type="GO" id="GO:0000166">
    <property type="term" value="F:nucleotide binding"/>
    <property type="evidence" value="ECO:0007669"/>
    <property type="project" value="UniProtKB-KW"/>
</dbReference>
<keyword evidence="2" id="KW-0548">Nucleotidyltransferase</keyword>
<feature type="domain" description="CRESS-DNA virus Rep endonuclease" evidence="12">
    <location>
        <begin position="97"/>
        <end position="198"/>
    </location>
</feature>
<dbReference type="GO" id="GO:0006260">
    <property type="term" value="P:DNA replication"/>
    <property type="evidence" value="ECO:0007669"/>
    <property type="project" value="UniProtKB-KW"/>
</dbReference>
<dbReference type="GO" id="GO:0004519">
    <property type="term" value="F:endonuclease activity"/>
    <property type="evidence" value="ECO:0007669"/>
    <property type="project" value="UniProtKB-KW"/>
</dbReference>
<keyword evidence="5" id="KW-0479">Metal-binding</keyword>
<keyword evidence="1" id="KW-0808">Transferase</keyword>
<dbReference type="GO" id="GO:0016787">
    <property type="term" value="F:hydrolase activity"/>
    <property type="evidence" value="ECO:0007669"/>
    <property type="project" value="UniProtKB-KW"/>
</dbReference>
<feature type="non-terminal residue" evidence="13">
    <location>
        <position position="215"/>
    </location>
</feature>
<dbReference type="InterPro" id="IPR049912">
    <property type="entry name" value="CRESS_DNA_REP"/>
</dbReference>
<dbReference type="EMBL" id="BART01033655">
    <property type="protein sequence ID" value="GAH09699.1"/>
    <property type="molecule type" value="Genomic_DNA"/>
</dbReference>
<dbReference type="GO" id="GO:0016779">
    <property type="term" value="F:nucleotidyltransferase activity"/>
    <property type="evidence" value="ECO:0007669"/>
    <property type="project" value="UniProtKB-KW"/>
</dbReference>
<feature type="region of interest" description="Disordered" evidence="11">
    <location>
        <begin position="1"/>
        <end position="45"/>
    </location>
</feature>
<dbReference type="AlphaFoldDB" id="X1DXP2"/>
<keyword evidence="6" id="KW-0547">Nucleotide-binding</keyword>
<name>X1DXP2_9ZZZZ</name>
<evidence type="ECO:0000256" key="9">
    <source>
        <dbReference type="ARBA" id="ARBA00023124"/>
    </source>
</evidence>
<dbReference type="GO" id="GO:0003677">
    <property type="term" value="F:DNA binding"/>
    <property type="evidence" value="ECO:0007669"/>
    <property type="project" value="UniProtKB-KW"/>
</dbReference>
<keyword evidence="3" id="KW-0235">DNA replication</keyword>
<evidence type="ECO:0000256" key="8">
    <source>
        <dbReference type="ARBA" id="ARBA00022801"/>
    </source>
</evidence>
<keyword evidence="8" id="KW-0378">Hydrolase</keyword>
<dbReference type="Pfam" id="PF02407">
    <property type="entry name" value="Viral_Rep"/>
    <property type="match status" value="1"/>
</dbReference>
<evidence type="ECO:0000259" key="12">
    <source>
        <dbReference type="PROSITE" id="PS52020"/>
    </source>
</evidence>
<dbReference type="GO" id="GO:0046872">
    <property type="term" value="F:metal ion binding"/>
    <property type="evidence" value="ECO:0007669"/>
    <property type="project" value="UniProtKB-KW"/>
</dbReference>
<comment type="caution">
    <text evidence="13">The sequence shown here is derived from an EMBL/GenBank/DDBJ whole genome shotgun (WGS) entry which is preliminary data.</text>
</comment>
<keyword evidence="7" id="KW-0255">Endonuclease</keyword>
<sequence length="215" mass="24041">MSGFDWSRFDRFPALPNTGPLVRDVVPPDPPKQTEDDNPDTEALSPGTLLWCAEQLTPSPFELAPHPPMPALPDLSAVLSASGSPAAAAPGLPAAVSRRCRHWCWTLNNPTPDECAHIGCLCVESPPGYCRYLVMGHEVGEAGTPHLQGYLELVKQVRMTWLQEHVNDRAHYEGRRASREAARDYCKKDGEWLEFGEWKEEERGRRRDVEIMVEA</sequence>
<reference evidence="13" key="1">
    <citation type="journal article" date="2014" name="Front. Microbiol.">
        <title>High frequency of phylogenetically diverse reductive dehalogenase-homologous genes in deep subseafloor sedimentary metagenomes.</title>
        <authorList>
            <person name="Kawai M."/>
            <person name="Futagami T."/>
            <person name="Toyoda A."/>
            <person name="Takaki Y."/>
            <person name="Nishi S."/>
            <person name="Hori S."/>
            <person name="Arai W."/>
            <person name="Tsubouchi T."/>
            <person name="Morono Y."/>
            <person name="Uchiyama I."/>
            <person name="Ito T."/>
            <person name="Fujiyama A."/>
            <person name="Inagaki F."/>
            <person name="Takami H."/>
        </authorList>
    </citation>
    <scope>NUCLEOTIDE SEQUENCE</scope>
    <source>
        <strain evidence="13">Expedition CK06-06</strain>
    </source>
</reference>
<protein>
    <recommendedName>
        <fullName evidence="12">CRESS-DNA virus Rep endonuclease domain-containing protein</fullName>
    </recommendedName>
</protein>
<gene>
    <name evidence="13" type="ORF">S01H4_57759</name>
</gene>
<keyword evidence="10" id="KW-0238">DNA-binding</keyword>
<evidence type="ECO:0000313" key="13">
    <source>
        <dbReference type="EMBL" id="GAH09699.1"/>
    </source>
</evidence>
<evidence type="ECO:0000256" key="6">
    <source>
        <dbReference type="ARBA" id="ARBA00022741"/>
    </source>
</evidence>
<proteinExistence type="predicted"/>
<evidence type="ECO:0000256" key="7">
    <source>
        <dbReference type="ARBA" id="ARBA00022759"/>
    </source>
</evidence>
<evidence type="ECO:0000256" key="4">
    <source>
        <dbReference type="ARBA" id="ARBA00022722"/>
    </source>
</evidence>
<evidence type="ECO:0000256" key="10">
    <source>
        <dbReference type="ARBA" id="ARBA00023125"/>
    </source>
</evidence>
<evidence type="ECO:0000256" key="5">
    <source>
        <dbReference type="ARBA" id="ARBA00022723"/>
    </source>
</evidence>
<evidence type="ECO:0000256" key="11">
    <source>
        <dbReference type="SAM" id="MobiDB-lite"/>
    </source>
</evidence>
<accession>X1DXP2</accession>
<evidence type="ECO:0000256" key="2">
    <source>
        <dbReference type="ARBA" id="ARBA00022695"/>
    </source>
</evidence>
<keyword evidence="4" id="KW-0540">Nuclease</keyword>
<dbReference type="Gene3D" id="3.40.1310.20">
    <property type="match status" value="1"/>
</dbReference>
<evidence type="ECO:0000256" key="1">
    <source>
        <dbReference type="ARBA" id="ARBA00022679"/>
    </source>
</evidence>
<evidence type="ECO:0000256" key="3">
    <source>
        <dbReference type="ARBA" id="ARBA00022705"/>
    </source>
</evidence>
<organism evidence="13">
    <name type="scientific">marine sediment metagenome</name>
    <dbReference type="NCBI Taxonomy" id="412755"/>
    <lineage>
        <taxon>unclassified sequences</taxon>
        <taxon>metagenomes</taxon>
        <taxon>ecological metagenomes</taxon>
    </lineage>
</organism>